<proteinExistence type="inferred from homology"/>
<dbReference type="HAMAP" id="MF_01658">
    <property type="entry name" value="COQ7"/>
    <property type="match status" value="1"/>
</dbReference>
<feature type="binding site" evidence="9">
    <location>
        <position position="172"/>
    </location>
    <ligand>
        <name>Fe cation</name>
        <dbReference type="ChEBI" id="CHEBI:24875"/>
        <label>2</label>
    </ligand>
</feature>
<comment type="similarity">
    <text evidence="9">Belongs to the COQ7 family.</text>
</comment>
<comment type="pathway">
    <text evidence="1 9">Cofactor biosynthesis; ubiquinone biosynthesis.</text>
</comment>
<evidence type="ECO:0000313" key="11">
    <source>
        <dbReference type="Proteomes" id="UP000241193"/>
    </source>
</evidence>
<keyword evidence="3 9" id="KW-0831">Ubiquinone biosynthesis</keyword>
<keyword evidence="6 9" id="KW-0408">Iron</keyword>
<keyword evidence="4 9" id="KW-0479">Metal-binding</keyword>
<keyword evidence="10" id="KW-0830">Ubiquinone</keyword>
<dbReference type="EMBL" id="PZKC01000024">
    <property type="protein sequence ID" value="PTD94983.1"/>
    <property type="molecule type" value="Genomic_DNA"/>
</dbReference>
<dbReference type="SUPFAM" id="SSF47240">
    <property type="entry name" value="Ferritin-like"/>
    <property type="match status" value="1"/>
</dbReference>
<dbReference type="RefSeq" id="WP_107494885.1">
    <property type="nucleotide sequence ID" value="NZ_PZKC01000024.1"/>
</dbReference>
<evidence type="ECO:0000256" key="8">
    <source>
        <dbReference type="ARBA" id="ARBA00023136"/>
    </source>
</evidence>
<evidence type="ECO:0000256" key="2">
    <source>
        <dbReference type="ARBA" id="ARBA00022475"/>
    </source>
</evidence>
<dbReference type="GO" id="GO:0006744">
    <property type="term" value="P:ubiquinone biosynthetic process"/>
    <property type="evidence" value="ECO:0007669"/>
    <property type="project" value="UniProtKB-UniRule"/>
</dbReference>
<dbReference type="InterPro" id="IPR009078">
    <property type="entry name" value="Ferritin-like_SF"/>
</dbReference>
<comment type="subcellular location">
    <subcellularLocation>
        <location evidence="9">Cell membrane</location>
        <topology evidence="9">Peripheral membrane protein</topology>
    </subcellularLocation>
</comment>
<gene>
    <name evidence="9" type="primary">coq7</name>
    <name evidence="10" type="ORF">C8261_16790</name>
</gene>
<dbReference type="AlphaFoldDB" id="A0A2T4IB41"/>
<dbReference type="Proteomes" id="UP000241193">
    <property type="component" value="Unassembled WGS sequence"/>
</dbReference>
<accession>A0A2T4IB41</accession>
<evidence type="ECO:0000313" key="10">
    <source>
        <dbReference type="EMBL" id="PTD94983.1"/>
    </source>
</evidence>
<protein>
    <recommendedName>
        <fullName evidence="9">3-demethoxyubiquinol 3-hydroxylase</fullName>
        <shortName evidence="9">DMQ hydroxylase</shortName>
        <ecNumber evidence="9">1.14.99.60</ecNumber>
    </recommendedName>
    <alternativeName>
        <fullName evidence="9">2-nonaprenyl-3-methyl-6-methoxy-1,4-benzoquinol hydroxylase</fullName>
    </alternativeName>
</protein>
<dbReference type="PANTHER" id="PTHR11237:SF4">
    <property type="entry name" value="5-DEMETHOXYUBIQUINONE HYDROXYLASE, MITOCHONDRIAL"/>
    <property type="match status" value="1"/>
</dbReference>
<feature type="binding site" evidence="9">
    <location>
        <position position="169"/>
    </location>
    <ligand>
        <name>Fe cation</name>
        <dbReference type="ChEBI" id="CHEBI:24875"/>
        <label>1</label>
    </ligand>
</feature>
<evidence type="ECO:0000256" key="9">
    <source>
        <dbReference type="HAMAP-Rule" id="MF_01658"/>
    </source>
</evidence>
<dbReference type="GO" id="GO:0008682">
    <property type="term" value="F:3-demethoxyubiquinol 3-hydroxylase activity"/>
    <property type="evidence" value="ECO:0007669"/>
    <property type="project" value="UniProtKB-EC"/>
</dbReference>
<dbReference type="InterPro" id="IPR011566">
    <property type="entry name" value="Ubq_synth_Coq7"/>
</dbReference>
<keyword evidence="8 9" id="KW-0472">Membrane</keyword>
<keyword evidence="11" id="KW-1185">Reference proteome</keyword>
<dbReference type="GO" id="GO:0005886">
    <property type="term" value="C:plasma membrane"/>
    <property type="evidence" value="ECO:0007669"/>
    <property type="project" value="UniProtKB-SubCell"/>
</dbReference>
<dbReference type="EC" id="1.14.99.60" evidence="9"/>
<evidence type="ECO:0000256" key="3">
    <source>
        <dbReference type="ARBA" id="ARBA00022688"/>
    </source>
</evidence>
<dbReference type="CDD" id="cd01042">
    <property type="entry name" value="DMQH"/>
    <property type="match status" value="1"/>
</dbReference>
<comment type="catalytic activity">
    <reaction evidence="9">
        <text>a 5-methoxy-2-methyl-3-(all-trans-polyprenyl)benzene-1,4-diol + AH2 + O2 = a 3-demethylubiquinol + A + H2O</text>
        <dbReference type="Rhea" id="RHEA:50908"/>
        <dbReference type="Rhea" id="RHEA-COMP:10859"/>
        <dbReference type="Rhea" id="RHEA-COMP:10914"/>
        <dbReference type="ChEBI" id="CHEBI:13193"/>
        <dbReference type="ChEBI" id="CHEBI:15377"/>
        <dbReference type="ChEBI" id="CHEBI:15379"/>
        <dbReference type="ChEBI" id="CHEBI:17499"/>
        <dbReference type="ChEBI" id="CHEBI:84167"/>
        <dbReference type="ChEBI" id="CHEBI:84422"/>
        <dbReference type="EC" id="1.14.99.60"/>
    </reaction>
</comment>
<dbReference type="Pfam" id="PF03232">
    <property type="entry name" value="COQ7"/>
    <property type="match status" value="1"/>
</dbReference>
<organism evidence="10 11">
    <name type="scientific">Pseudothauera lacus</name>
    <dbReference type="NCBI Taxonomy" id="2136175"/>
    <lineage>
        <taxon>Bacteria</taxon>
        <taxon>Pseudomonadati</taxon>
        <taxon>Pseudomonadota</taxon>
        <taxon>Betaproteobacteria</taxon>
        <taxon>Rhodocyclales</taxon>
        <taxon>Zoogloeaceae</taxon>
        <taxon>Pseudothauera</taxon>
    </lineage>
</organism>
<dbReference type="Gene3D" id="1.20.1260.10">
    <property type="match status" value="1"/>
</dbReference>
<comment type="caution">
    <text evidence="10">The sequence shown here is derived from an EMBL/GenBank/DDBJ whole genome shotgun (WGS) entry which is preliminary data.</text>
</comment>
<feature type="binding site" evidence="9">
    <location>
        <position position="169"/>
    </location>
    <ligand>
        <name>Fe cation</name>
        <dbReference type="ChEBI" id="CHEBI:24875"/>
        <label>2</label>
    </ligand>
</feature>
<dbReference type="NCBIfam" id="NF033656">
    <property type="entry name" value="DMQ_monoox_COQ7"/>
    <property type="match status" value="1"/>
</dbReference>
<reference evidence="10 11" key="1">
    <citation type="submission" date="2018-03" db="EMBL/GenBank/DDBJ databases">
        <authorList>
            <person name="Keele B.F."/>
        </authorList>
    </citation>
    <scope>NUCLEOTIDE SEQUENCE [LARGE SCALE GENOMIC DNA]</scope>
    <source>
        <strain evidence="10 11">D20</strain>
    </source>
</reference>
<name>A0A2T4IB41_9RHOO</name>
<feature type="binding site" evidence="9">
    <location>
        <position position="55"/>
    </location>
    <ligand>
        <name>Fe cation</name>
        <dbReference type="ChEBI" id="CHEBI:24875"/>
        <label>1</label>
    </ligand>
</feature>
<feature type="binding site" evidence="9">
    <location>
        <position position="137"/>
    </location>
    <ligand>
        <name>Fe cation</name>
        <dbReference type="ChEBI" id="CHEBI:24875"/>
        <label>2</label>
    </ligand>
</feature>
<feature type="binding site" evidence="9">
    <location>
        <position position="85"/>
    </location>
    <ligand>
        <name>Fe cation</name>
        <dbReference type="ChEBI" id="CHEBI:24875"/>
        <label>1</label>
    </ligand>
</feature>
<keyword evidence="5 9" id="KW-0560">Oxidoreductase</keyword>
<evidence type="ECO:0000256" key="1">
    <source>
        <dbReference type="ARBA" id="ARBA00004749"/>
    </source>
</evidence>
<sequence>MIDQAILQFDRALRTVFAPARSVRPVPGADLPEAALDDGERRHAAALMRINHVGEICAQALYQGQAIMSRDPAIREALQHASDEETEHLAWTEQRIAELGGRKSLLNPLWYGGALAIGLLAGRFGDRWNLGFLAETERQVEAHLHSHLDSLPAQDARSRAIVAQMKVDEVAHAETALALGGRALPAPVGVAMKLASRVMTRTVYWV</sequence>
<dbReference type="GO" id="GO:0046872">
    <property type="term" value="F:metal ion binding"/>
    <property type="evidence" value="ECO:0007669"/>
    <property type="project" value="UniProtKB-KW"/>
</dbReference>
<evidence type="ECO:0000256" key="7">
    <source>
        <dbReference type="ARBA" id="ARBA00023033"/>
    </source>
</evidence>
<dbReference type="InterPro" id="IPR012347">
    <property type="entry name" value="Ferritin-like"/>
</dbReference>
<reference evidence="10 11" key="2">
    <citation type="submission" date="2018-04" db="EMBL/GenBank/DDBJ databases">
        <title>Thauera lacus sp. nov., isolated from an saline lake in Inner Mongolia, China.</title>
        <authorList>
            <person name="Liang Q.-Y."/>
        </authorList>
    </citation>
    <scope>NUCLEOTIDE SEQUENCE [LARGE SCALE GENOMIC DNA]</scope>
    <source>
        <strain evidence="10 11">D20</strain>
    </source>
</reference>
<comment type="cofactor">
    <cofactor evidence="9">
        <name>Fe cation</name>
        <dbReference type="ChEBI" id="CHEBI:24875"/>
    </cofactor>
    <text evidence="9">Binds 2 iron ions per subunit.</text>
</comment>
<dbReference type="InterPro" id="IPR047809">
    <property type="entry name" value="COQ7_proteobact"/>
</dbReference>
<evidence type="ECO:0000256" key="4">
    <source>
        <dbReference type="ARBA" id="ARBA00022723"/>
    </source>
</evidence>
<keyword evidence="2 9" id="KW-1003">Cell membrane</keyword>
<dbReference type="OrthoDB" id="5192789at2"/>
<keyword evidence="7 9" id="KW-0503">Monooxygenase</keyword>
<dbReference type="UniPathway" id="UPA00232"/>
<feature type="binding site" evidence="9">
    <location>
        <position position="88"/>
    </location>
    <ligand>
        <name>Fe cation</name>
        <dbReference type="ChEBI" id="CHEBI:24875"/>
        <label>1</label>
    </ligand>
</feature>
<comment type="function">
    <text evidence="9">Catalyzes the hydroxylation of 2-nonaprenyl-3-methyl-6-methoxy-1,4-benzoquinol during ubiquinone biosynthesis.</text>
</comment>
<feature type="binding site" evidence="9">
    <location>
        <position position="85"/>
    </location>
    <ligand>
        <name>Fe cation</name>
        <dbReference type="ChEBI" id="CHEBI:24875"/>
        <label>2</label>
    </ligand>
</feature>
<evidence type="ECO:0000256" key="5">
    <source>
        <dbReference type="ARBA" id="ARBA00023002"/>
    </source>
</evidence>
<dbReference type="PANTHER" id="PTHR11237">
    <property type="entry name" value="COENZYME Q10 BIOSYNTHESIS PROTEIN 7"/>
    <property type="match status" value="1"/>
</dbReference>
<evidence type="ECO:0000256" key="6">
    <source>
        <dbReference type="ARBA" id="ARBA00023004"/>
    </source>
</evidence>